<dbReference type="AlphaFoldDB" id="A0A8B8FA25"/>
<evidence type="ECO:0000313" key="1">
    <source>
        <dbReference type="Proteomes" id="UP000694846"/>
    </source>
</evidence>
<evidence type="ECO:0000313" key="2">
    <source>
        <dbReference type="RefSeq" id="XP_025407694.1"/>
    </source>
</evidence>
<keyword evidence="1" id="KW-1185">Reference proteome</keyword>
<dbReference type="Proteomes" id="UP000694846">
    <property type="component" value="Unplaced"/>
</dbReference>
<sequence length="279" mass="31127">MNNTTHETNTNNTHNVKGEKLLKLIGNNIQEKLFISKLHDYKAKQKELLKTSTKLIKTHEKCIKLAKETGSTKLKNIEKIEHVVARIVHDALGTRKSVDSGRTNGIPEEIADVPLAAQDLRVWGRESSDAEVLEAIATKVFDVYTRHRAELDGLVAENRRLCALVPGPPQPAAAVGRRNMEAAADFVDLMGRVRDAVRNASGHRTRLALVTDRLRAVAKDKRDLLDTIHRNRSSRSSATETADSLRAILDKERRKNEHLQAVVDEMFAAAAAHNDHDRP</sequence>
<gene>
    <name evidence="2" type="primary">LOC112681652</name>
</gene>
<proteinExistence type="predicted"/>
<organism evidence="1 2">
    <name type="scientific">Sipha flava</name>
    <name type="common">yellow sugarcane aphid</name>
    <dbReference type="NCBI Taxonomy" id="143950"/>
    <lineage>
        <taxon>Eukaryota</taxon>
        <taxon>Metazoa</taxon>
        <taxon>Ecdysozoa</taxon>
        <taxon>Arthropoda</taxon>
        <taxon>Hexapoda</taxon>
        <taxon>Insecta</taxon>
        <taxon>Pterygota</taxon>
        <taxon>Neoptera</taxon>
        <taxon>Paraneoptera</taxon>
        <taxon>Hemiptera</taxon>
        <taxon>Sternorrhyncha</taxon>
        <taxon>Aphidomorpha</taxon>
        <taxon>Aphidoidea</taxon>
        <taxon>Aphididae</taxon>
        <taxon>Sipha</taxon>
    </lineage>
</organism>
<accession>A0A8B8FA25</accession>
<reference evidence="2" key="1">
    <citation type="submission" date="2025-08" db="UniProtKB">
        <authorList>
            <consortium name="RefSeq"/>
        </authorList>
    </citation>
    <scope>IDENTIFICATION</scope>
    <source>
        <tissue evidence="2">Whole body</tissue>
    </source>
</reference>
<name>A0A8B8FA25_9HEMI</name>
<dbReference type="GeneID" id="112681652"/>
<dbReference type="OrthoDB" id="6604673at2759"/>
<protein>
    <submittedName>
        <fullName evidence="2">Uncharacterized protein LOC112681652</fullName>
    </submittedName>
</protein>
<dbReference type="RefSeq" id="XP_025407694.1">
    <property type="nucleotide sequence ID" value="XM_025551909.1"/>
</dbReference>